<sequence length="136" mass="15460">MKKASARDVLTRLNPASAQSLRDRGLSFSTPHSVPKARHSALTRLHGRVGDEVILLCRYCWRRTQLRAVALRGRSRRASKRFAASALLPMQRYFQRALFKMAATYLKIAAILFKMATTPLKMEPSNIPNKIIRPNQ</sequence>
<reference evidence="1 2" key="1">
    <citation type="journal article" date="2021" name="Elife">
        <title>Chloroplast acquisition without the gene transfer in kleptoplastic sea slugs, Plakobranchus ocellatus.</title>
        <authorList>
            <person name="Maeda T."/>
            <person name="Takahashi S."/>
            <person name="Yoshida T."/>
            <person name="Shimamura S."/>
            <person name="Takaki Y."/>
            <person name="Nagai Y."/>
            <person name="Toyoda A."/>
            <person name="Suzuki Y."/>
            <person name="Arimoto A."/>
            <person name="Ishii H."/>
            <person name="Satoh N."/>
            <person name="Nishiyama T."/>
            <person name="Hasebe M."/>
            <person name="Maruyama T."/>
            <person name="Minagawa J."/>
            <person name="Obokata J."/>
            <person name="Shigenobu S."/>
        </authorList>
    </citation>
    <scope>NUCLEOTIDE SEQUENCE [LARGE SCALE GENOMIC DNA]</scope>
</reference>
<evidence type="ECO:0000313" key="2">
    <source>
        <dbReference type="Proteomes" id="UP000762676"/>
    </source>
</evidence>
<proteinExistence type="predicted"/>
<name>A0AAV4GQH3_9GAST</name>
<keyword evidence="2" id="KW-1185">Reference proteome</keyword>
<dbReference type="AlphaFoldDB" id="A0AAV4GQH3"/>
<dbReference type="EMBL" id="BMAT01008502">
    <property type="protein sequence ID" value="GFR86600.1"/>
    <property type="molecule type" value="Genomic_DNA"/>
</dbReference>
<accession>A0AAV4GQH3</accession>
<gene>
    <name evidence="1" type="ORF">ElyMa_004202700</name>
</gene>
<evidence type="ECO:0000313" key="1">
    <source>
        <dbReference type="EMBL" id="GFR86600.1"/>
    </source>
</evidence>
<comment type="caution">
    <text evidence="1">The sequence shown here is derived from an EMBL/GenBank/DDBJ whole genome shotgun (WGS) entry which is preliminary data.</text>
</comment>
<protein>
    <submittedName>
        <fullName evidence="1">Uncharacterized protein</fullName>
    </submittedName>
</protein>
<organism evidence="1 2">
    <name type="scientific">Elysia marginata</name>
    <dbReference type="NCBI Taxonomy" id="1093978"/>
    <lineage>
        <taxon>Eukaryota</taxon>
        <taxon>Metazoa</taxon>
        <taxon>Spiralia</taxon>
        <taxon>Lophotrochozoa</taxon>
        <taxon>Mollusca</taxon>
        <taxon>Gastropoda</taxon>
        <taxon>Heterobranchia</taxon>
        <taxon>Euthyneura</taxon>
        <taxon>Panpulmonata</taxon>
        <taxon>Sacoglossa</taxon>
        <taxon>Placobranchoidea</taxon>
        <taxon>Plakobranchidae</taxon>
        <taxon>Elysia</taxon>
    </lineage>
</organism>
<dbReference type="Proteomes" id="UP000762676">
    <property type="component" value="Unassembled WGS sequence"/>
</dbReference>